<reference evidence="6" key="1">
    <citation type="journal article" date="2019" name="Int. J. Syst. Evol. Microbiol.">
        <title>The Global Catalogue of Microorganisms (GCM) 10K type strain sequencing project: providing services to taxonomists for standard genome sequencing and annotation.</title>
        <authorList>
            <consortium name="The Broad Institute Genomics Platform"/>
            <consortium name="The Broad Institute Genome Sequencing Center for Infectious Disease"/>
            <person name="Wu L."/>
            <person name="Ma J."/>
        </authorList>
    </citation>
    <scope>NUCLEOTIDE SEQUENCE [LARGE SCALE GENOMIC DNA]</scope>
    <source>
        <strain evidence="6">KCTC 52473</strain>
    </source>
</reference>
<evidence type="ECO:0000256" key="3">
    <source>
        <dbReference type="ARBA" id="ARBA00023136"/>
    </source>
</evidence>
<comment type="caution">
    <text evidence="5">The sequence shown here is derived from an EMBL/GenBank/DDBJ whole genome shotgun (WGS) entry which is preliminary data.</text>
</comment>
<dbReference type="EMBL" id="JBHRSW010000015">
    <property type="protein sequence ID" value="MFC3121922.1"/>
    <property type="molecule type" value="Genomic_DNA"/>
</dbReference>
<evidence type="ECO:0000313" key="5">
    <source>
        <dbReference type="EMBL" id="MFC3121922.1"/>
    </source>
</evidence>
<dbReference type="InterPro" id="IPR038228">
    <property type="entry name" value="Syd_sf"/>
</dbReference>
<gene>
    <name evidence="4 5" type="primary">syd</name>
    <name evidence="5" type="ORF">ACFOHL_09845</name>
</gene>
<keyword evidence="6" id="KW-1185">Reference proteome</keyword>
<evidence type="ECO:0000256" key="2">
    <source>
        <dbReference type="ARBA" id="ARBA00022519"/>
    </source>
</evidence>
<comment type="similarity">
    <text evidence="4">Belongs to the Syd family.</text>
</comment>
<dbReference type="Proteomes" id="UP001595478">
    <property type="component" value="Unassembled WGS sequence"/>
</dbReference>
<dbReference type="HAMAP" id="MF_01104">
    <property type="entry name" value="Syd"/>
    <property type="match status" value="1"/>
</dbReference>
<sequence length="191" mass="22221">MSEQFLTQFDQFIQSYIDQSNDDNRGLLTLYHEEWPSPCIIRQTDSLPTNSDEVYWEPVRKEPMTSFNNIAEALEIHIPAEFSLLMGRYFSLDLNAKTSRGNLTILQAWNEHDFERLQKNLVAHVLMKRKLKQEDTLFFAVTDEEDYIISILPDTGEVVLEHVGKPPQELLSNNLVEFFQLLEPVPSFVTL</sequence>
<keyword evidence="2 4" id="KW-0997">Cell inner membrane</keyword>
<dbReference type="CDD" id="cd16323">
    <property type="entry name" value="Syd"/>
    <property type="match status" value="1"/>
</dbReference>
<dbReference type="Pfam" id="PF07348">
    <property type="entry name" value="Syd"/>
    <property type="match status" value="1"/>
</dbReference>
<evidence type="ECO:0000256" key="4">
    <source>
        <dbReference type="HAMAP-Rule" id="MF_01104"/>
    </source>
</evidence>
<dbReference type="InterPro" id="IPR009948">
    <property type="entry name" value="Syd"/>
</dbReference>
<proteinExistence type="inferred from homology"/>
<accession>A0ABV7FNP1</accession>
<dbReference type="NCBIfam" id="NF003439">
    <property type="entry name" value="PRK04968.1"/>
    <property type="match status" value="1"/>
</dbReference>
<evidence type="ECO:0000256" key="1">
    <source>
        <dbReference type="ARBA" id="ARBA00022475"/>
    </source>
</evidence>
<dbReference type="RefSeq" id="WP_376920052.1">
    <property type="nucleotide sequence ID" value="NZ_JBHRSW010000015.1"/>
</dbReference>
<keyword evidence="1 4" id="KW-1003">Cell membrane</keyword>
<protein>
    <recommendedName>
        <fullName evidence="4">Protein Syd</fullName>
    </recommendedName>
</protein>
<name>A0ABV7FNP1_9ALTE</name>
<comment type="function">
    <text evidence="4">Interacts with the SecY protein in vivo. May bind preferentially to an uncomplexed state of SecY, thus functioning either as a chelating agent for excess SecY in the cell or as a regulatory factor that negatively controls the translocase function.</text>
</comment>
<dbReference type="Gene3D" id="3.40.1580.20">
    <property type="entry name" value="Syd protein"/>
    <property type="match status" value="1"/>
</dbReference>
<keyword evidence="3 4" id="KW-0472">Membrane</keyword>
<comment type="subcellular location">
    <subcellularLocation>
        <location evidence="4">Cell inner membrane</location>
        <topology evidence="4">Peripheral membrane protein</topology>
        <orientation evidence="4">Cytoplasmic side</orientation>
    </subcellularLocation>
    <text evidence="4">Loosely associated with the cytoplasmic side of the inner membrane, probably via SecY.</text>
</comment>
<organism evidence="5 6">
    <name type="scientific">Agaribacter flavus</name>
    <dbReference type="NCBI Taxonomy" id="1902781"/>
    <lineage>
        <taxon>Bacteria</taxon>
        <taxon>Pseudomonadati</taxon>
        <taxon>Pseudomonadota</taxon>
        <taxon>Gammaproteobacteria</taxon>
        <taxon>Alteromonadales</taxon>
        <taxon>Alteromonadaceae</taxon>
        <taxon>Agaribacter</taxon>
    </lineage>
</organism>
<evidence type="ECO:0000313" key="6">
    <source>
        <dbReference type="Proteomes" id="UP001595478"/>
    </source>
</evidence>